<dbReference type="AlphaFoldDB" id="A0A8S4QVT3"/>
<protein>
    <submittedName>
        <fullName evidence="1">Jg18902 protein</fullName>
    </submittedName>
</protein>
<comment type="caution">
    <text evidence="1">The sequence shown here is derived from an EMBL/GenBank/DDBJ whole genome shotgun (WGS) entry which is preliminary data.</text>
</comment>
<sequence>MSYEREGQPKGAAEYDVLSAGGLQSVFRFASVFLSGGCGTLTPRRDVARLLAPTEIVPIMSRASDAAPGYPRRGREAMHVSRRLYRLFTSFDDLPGEEVSAGTWVL</sequence>
<dbReference type="EMBL" id="CAKXAJ010019319">
    <property type="protein sequence ID" value="CAH2218267.1"/>
    <property type="molecule type" value="Genomic_DNA"/>
</dbReference>
<name>A0A8S4QVT3_9NEOP</name>
<evidence type="ECO:0000313" key="1">
    <source>
        <dbReference type="EMBL" id="CAH2218267.1"/>
    </source>
</evidence>
<accession>A0A8S4QVT3</accession>
<keyword evidence="2" id="KW-1185">Reference proteome</keyword>
<reference evidence="1" key="1">
    <citation type="submission" date="2022-03" db="EMBL/GenBank/DDBJ databases">
        <authorList>
            <person name="Lindestad O."/>
        </authorList>
    </citation>
    <scope>NUCLEOTIDE SEQUENCE</scope>
</reference>
<evidence type="ECO:0000313" key="2">
    <source>
        <dbReference type="Proteomes" id="UP000838756"/>
    </source>
</evidence>
<dbReference type="Proteomes" id="UP000838756">
    <property type="component" value="Unassembled WGS sequence"/>
</dbReference>
<proteinExistence type="predicted"/>
<organism evidence="1 2">
    <name type="scientific">Pararge aegeria aegeria</name>
    <dbReference type="NCBI Taxonomy" id="348720"/>
    <lineage>
        <taxon>Eukaryota</taxon>
        <taxon>Metazoa</taxon>
        <taxon>Ecdysozoa</taxon>
        <taxon>Arthropoda</taxon>
        <taxon>Hexapoda</taxon>
        <taxon>Insecta</taxon>
        <taxon>Pterygota</taxon>
        <taxon>Neoptera</taxon>
        <taxon>Endopterygota</taxon>
        <taxon>Lepidoptera</taxon>
        <taxon>Glossata</taxon>
        <taxon>Ditrysia</taxon>
        <taxon>Papilionoidea</taxon>
        <taxon>Nymphalidae</taxon>
        <taxon>Satyrinae</taxon>
        <taxon>Satyrini</taxon>
        <taxon>Parargina</taxon>
        <taxon>Pararge</taxon>
    </lineage>
</organism>
<gene>
    <name evidence="1" type="primary">jg18902</name>
    <name evidence="1" type="ORF">PAEG_LOCUS6114</name>
</gene>